<feature type="transmembrane region" description="Helical" evidence="6">
    <location>
        <begin position="388"/>
        <end position="410"/>
    </location>
</feature>
<dbReference type="GO" id="GO:0055085">
    <property type="term" value="P:transmembrane transport"/>
    <property type="evidence" value="ECO:0007669"/>
    <property type="project" value="InterPro"/>
</dbReference>
<feature type="transmembrane region" description="Helical" evidence="6">
    <location>
        <begin position="274"/>
        <end position="294"/>
    </location>
</feature>
<comment type="subcellular location">
    <subcellularLocation>
        <location evidence="1">Membrane</location>
        <topology evidence="1">Multi-pass membrane protein</topology>
    </subcellularLocation>
</comment>
<feature type="transmembrane region" description="Helical" evidence="6">
    <location>
        <begin position="323"/>
        <end position="344"/>
    </location>
</feature>
<accession>A0A8J3LU40</accession>
<feature type="transmembrane region" description="Helical" evidence="6">
    <location>
        <begin position="76"/>
        <end position="100"/>
    </location>
</feature>
<keyword evidence="2 6" id="KW-0812">Transmembrane</keyword>
<keyword evidence="4 6" id="KW-0472">Membrane</keyword>
<feature type="transmembrane region" description="Helical" evidence="6">
    <location>
        <begin position="416"/>
        <end position="441"/>
    </location>
</feature>
<evidence type="ECO:0000259" key="7">
    <source>
        <dbReference type="Pfam" id="PF00324"/>
    </source>
</evidence>
<dbReference type="PANTHER" id="PTHR42770">
    <property type="entry name" value="AMINO ACID TRANSPORTER-RELATED"/>
    <property type="match status" value="1"/>
</dbReference>
<dbReference type="InterPro" id="IPR050367">
    <property type="entry name" value="APC_superfamily"/>
</dbReference>
<feature type="transmembrane region" description="Helical" evidence="6">
    <location>
        <begin position="139"/>
        <end position="160"/>
    </location>
</feature>
<dbReference type="EMBL" id="BONU01000010">
    <property type="protein sequence ID" value="GIG73656.1"/>
    <property type="molecule type" value="Genomic_DNA"/>
</dbReference>
<evidence type="ECO:0000256" key="2">
    <source>
        <dbReference type="ARBA" id="ARBA00022692"/>
    </source>
</evidence>
<feature type="region of interest" description="Disordered" evidence="5">
    <location>
        <begin position="447"/>
        <end position="472"/>
    </location>
</feature>
<keyword evidence="9" id="KW-1185">Reference proteome</keyword>
<evidence type="ECO:0000256" key="5">
    <source>
        <dbReference type="SAM" id="MobiDB-lite"/>
    </source>
</evidence>
<feature type="transmembrane region" description="Helical" evidence="6">
    <location>
        <begin position="172"/>
        <end position="196"/>
    </location>
</feature>
<feature type="transmembrane region" description="Helical" evidence="6">
    <location>
        <begin position="216"/>
        <end position="236"/>
    </location>
</feature>
<name>A0A8J3LU40_9ACTN</name>
<reference evidence="8" key="1">
    <citation type="submission" date="2021-01" db="EMBL/GenBank/DDBJ databases">
        <title>Whole genome shotgun sequence of Planosporangium flavigriseum NBRC 105377.</title>
        <authorList>
            <person name="Komaki H."/>
            <person name="Tamura T."/>
        </authorList>
    </citation>
    <scope>NUCLEOTIDE SEQUENCE</scope>
    <source>
        <strain evidence="8">NBRC 105377</strain>
    </source>
</reference>
<gene>
    <name evidence="8" type="ORF">Pfl04_20600</name>
</gene>
<feature type="compositionally biased region" description="Low complexity" evidence="5">
    <location>
        <begin position="460"/>
        <end position="472"/>
    </location>
</feature>
<keyword evidence="3 6" id="KW-1133">Transmembrane helix</keyword>
<organism evidence="8 9">
    <name type="scientific">Planosporangium flavigriseum</name>
    <dbReference type="NCBI Taxonomy" id="373681"/>
    <lineage>
        <taxon>Bacteria</taxon>
        <taxon>Bacillati</taxon>
        <taxon>Actinomycetota</taxon>
        <taxon>Actinomycetes</taxon>
        <taxon>Micromonosporales</taxon>
        <taxon>Micromonosporaceae</taxon>
        <taxon>Planosporangium</taxon>
    </lineage>
</organism>
<comment type="caution">
    <text evidence="8">The sequence shown here is derived from an EMBL/GenBank/DDBJ whole genome shotgun (WGS) entry which is preliminary data.</text>
</comment>
<dbReference type="GO" id="GO:0016020">
    <property type="term" value="C:membrane"/>
    <property type="evidence" value="ECO:0007669"/>
    <property type="project" value="UniProtKB-SubCell"/>
</dbReference>
<dbReference type="Proteomes" id="UP000653674">
    <property type="component" value="Unassembled WGS sequence"/>
</dbReference>
<evidence type="ECO:0000256" key="1">
    <source>
        <dbReference type="ARBA" id="ARBA00004141"/>
    </source>
</evidence>
<evidence type="ECO:0000313" key="9">
    <source>
        <dbReference type="Proteomes" id="UP000653674"/>
    </source>
</evidence>
<sequence>MFMVIAAAAPLTVIGGNVPLSVGNGNGAGAPIGFVIAAAVLLIFSVGFVTMTPYVKEAGAFYSYITQGLGGRLGMGSAYVALVAYTAVQVGIYGYMGWALGDLVTFYGGPHIQWWIYSLATVALVALLGYRHIELSSKVLGLALVLEIAIMVALDLAIFVKGGPQGITGESFTPSAIFSGHLGVPVLFALTGFIGFEATAVFRDEARQPERTIPRATYLAVLIIGVFYAISCWALVEAAGPDQVIGVAQKTLSGEGNMMLDAADSYLGTPLRNVMQVLLCTSLFACVLSFHNVVSRYQFVLAQHGSFPSALGRVHPRHQSPSVSSGVQTLTALVLVVVFAVAGLDPLVGVFGSMAGVSTVGMVLLMLLTSVAVFTFFVRNAHLKGGRFWKTTAAPLLAAIGLIGSLWLVISNFTMVTGASAGVSTMLGLIPVLALVAGVIVGRRGSGTSAGAPDEQDPSGGALAGEPELAAN</sequence>
<feature type="transmembrane region" description="Helical" evidence="6">
    <location>
        <begin position="112"/>
        <end position="130"/>
    </location>
</feature>
<evidence type="ECO:0000256" key="3">
    <source>
        <dbReference type="ARBA" id="ARBA00022989"/>
    </source>
</evidence>
<protein>
    <submittedName>
        <fullName evidence="8">Amino acid transporter</fullName>
    </submittedName>
</protein>
<proteinExistence type="predicted"/>
<dbReference type="AlphaFoldDB" id="A0A8J3LU40"/>
<feature type="transmembrane region" description="Helical" evidence="6">
    <location>
        <begin position="350"/>
        <end position="376"/>
    </location>
</feature>
<dbReference type="PIRSF" id="PIRSF006060">
    <property type="entry name" value="AA_transporter"/>
    <property type="match status" value="1"/>
</dbReference>
<evidence type="ECO:0000256" key="6">
    <source>
        <dbReference type="SAM" id="Phobius"/>
    </source>
</evidence>
<feature type="domain" description="Amino acid permease/ SLC12A" evidence="7">
    <location>
        <begin position="20"/>
        <end position="438"/>
    </location>
</feature>
<dbReference type="PANTHER" id="PTHR42770:SF16">
    <property type="entry name" value="AMINO ACID PERMEASE"/>
    <property type="match status" value="1"/>
</dbReference>
<dbReference type="Pfam" id="PF00324">
    <property type="entry name" value="AA_permease"/>
    <property type="match status" value="1"/>
</dbReference>
<dbReference type="InterPro" id="IPR004841">
    <property type="entry name" value="AA-permease/SLC12A_dom"/>
</dbReference>
<evidence type="ECO:0000256" key="4">
    <source>
        <dbReference type="ARBA" id="ARBA00023136"/>
    </source>
</evidence>
<evidence type="ECO:0000313" key="8">
    <source>
        <dbReference type="EMBL" id="GIG73656.1"/>
    </source>
</evidence>
<feature type="transmembrane region" description="Helical" evidence="6">
    <location>
        <begin position="31"/>
        <end position="55"/>
    </location>
</feature>
<dbReference type="Gene3D" id="1.20.1740.10">
    <property type="entry name" value="Amino acid/polyamine transporter I"/>
    <property type="match status" value="1"/>
</dbReference>